<dbReference type="InterPro" id="IPR016024">
    <property type="entry name" value="ARM-type_fold"/>
</dbReference>
<dbReference type="Gene3D" id="1.10.287.70">
    <property type="match status" value="1"/>
</dbReference>
<dbReference type="SMART" id="SM00567">
    <property type="entry name" value="EZ_HEAT"/>
    <property type="match status" value="5"/>
</dbReference>
<evidence type="ECO:0000313" key="21">
    <source>
        <dbReference type="Proteomes" id="UP000324629"/>
    </source>
</evidence>
<keyword evidence="14" id="KW-0407">Ion channel</keyword>
<dbReference type="Proteomes" id="UP000324629">
    <property type="component" value="Unassembled WGS sequence"/>
</dbReference>
<evidence type="ECO:0000256" key="13">
    <source>
        <dbReference type="ARBA" id="ARBA00023256"/>
    </source>
</evidence>
<accession>A0A5J4NUL4</accession>
<dbReference type="GO" id="GO:0005242">
    <property type="term" value="F:inward rectifier potassium channel activity"/>
    <property type="evidence" value="ECO:0007669"/>
    <property type="project" value="TreeGrafter"/>
</dbReference>
<reference evidence="20 21" key="1">
    <citation type="journal article" date="2019" name="Gigascience">
        <title>Whole-genome sequence of the oriental lung fluke Paragonimus westermani.</title>
        <authorList>
            <person name="Oey H."/>
            <person name="Zakrzewski M."/>
            <person name="Narain K."/>
            <person name="Devi K.R."/>
            <person name="Agatsuma T."/>
            <person name="Nawaratna S."/>
            <person name="Gobert G.N."/>
            <person name="Jones M.K."/>
            <person name="Ragan M.A."/>
            <person name="McManus D.P."/>
            <person name="Krause L."/>
        </authorList>
    </citation>
    <scope>NUCLEOTIDE SEQUENCE [LARGE SCALE GENOMIC DNA]</scope>
    <source>
        <strain evidence="20 21">IND2009</strain>
    </source>
</reference>
<dbReference type="PANTHER" id="PTHR10217">
    <property type="entry name" value="VOLTAGE AND LIGAND GATED POTASSIUM CHANNEL"/>
    <property type="match status" value="1"/>
</dbReference>
<keyword evidence="18" id="KW-1133">Transmembrane helix</keyword>
<dbReference type="Gene3D" id="1.25.10.10">
    <property type="entry name" value="Leucine-rich Repeat Variant"/>
    <property type="match status" value="2"/>
</dbReference>
<feature type="repeat" description="HEAT" evidence="16">
    <location>
        <begin position="688"/>
        <end position="724"/>
    </location>
</feature>
<keyword evidence="8" id="KW-0813">Transport</keyword>
<dbReference type="Pfam" id="PF07885">
    <property type="entry name" value="Ion_trans_2"/>
    <property type="match status" value="1"/>
</dbReference>
<evidence type="ECO:0000256" key="3">
    <source>
        <dbReference type="ARBA" id="ARBA00005041"/>
    </source>
</evidence>
<keyword evidence="13 15" id="KW-0386">Hypusine biosynthesis</keyword>
<comment type="catalytic activity">
    <reaction evidence="1 15">
        <text>[eIF5A protein]-deoxyhypusine + AH2 + O2 = [eIF5A protein]-hypusine + A + H2O</text>
        <dbReference type="Rhea" id="RHEA:14101"/>
        <dbReference type="Rhea" id="RHEA-COMP:10144"/>
        <dbReference type="Rhea" id="RHEA-COMP:12592"/>
        <dbReference type="ChEBI" id="CHEBI:13193"/>
        <dbReference type="ChEBI" id="CHEBI:15377"/>
        <dbReference type="ChEBI" id="CHEBI:15379"/>
        <dbReference type="ChEBI" id="CHEBI:17499"/>
        <dbReference type="ChEBI" id="CHEBI:82657"/>
        <dbReference type="ChEBI" id="CHEBI:91175"/>
        <dbReference type="EC" id="1.14.99.29"/>
    </reaction>
</comment>
<evidence type="ECO:0000256" key="15">
    <source>
        <dbReference type="HAMAP-Rule" id="MF_03101"/>
    </source>
</evidence>
<dbReference type="UniPathway" id="UPA00354"/>
<evidence type="ECO:0000256" key="10">
    <source>
        <dbReference type="ARBA" id="ARBA00023002"/>
    </source>
</evidence>
<dbReference type="GO" id="GO:0034702">
    <property type="term" value="C:monoatomic ion channel complex"/>
    <property type="evidence" value="ECO:0007669"/>
    <property type="project" value="UniProtKB-KW"/>
</dbReference>
<feature type="binding site" evidence="15">
    <location>
        <position position="707"/>
    </location>
    <ligand>
        <name>Fe cation</name>
        <dbReference type="ChEBI" id="CHEBI:24875"/>
        <label>1</label>
    </ligand>
</feature>
<gene>
    <name evidence="20" type="ORF">DEA37_0014212</name>
</gene>
<dbReference type="InterPro" id="IPR003967">
    <property type="entry name" value="K_chnl_volt-dep_ERG"/>
</dbReference>
<dbReference type="EMBL" id="QNGE01000952">
    <property type="protein sequence ID" value="KAA3678808.1"/>
    <property type="molecule type" value="Genomic_DNA"/>
</dbReference>
<dbReference type="InterPro" id="IPR003938">
    <property type="entry name" value="K_chnl_volt-dep_EAG/ELK/ERG"/>
</dbReference>
<evidence type="ECO:0000256" key="7">
    <source>
        <dbReference type="ARBA" id="ARBA00022826"/>
    </source>
</evidence>
<dbReference type="GO" id="GO:0019135">
    <property type="term" value="F:deoxyhypusine monooxygenase activity"/>
    <property type="evidence" value="ECO:0007669"/>
    <property type="project" value="UniProtKB-UniRule"/>
</dbReference>
<dbReference type="InterPro" id="IPR011989">
    <property type="entry name" value="ARM-like"/>
</dbReference>
<feature type="compositionally biased region" description="Polar residues" evidence="17">
    <location>
        <begin position="467"/>
        <end position="478"/>
    </location>
</feature>
<keyword evidence="9" id="KW-0630">Potassium</keyword>
<dbReference type="PROSITE" id="PS50042">
    <property type="entry name" value="CNMP_BINDING_3"/>
    <property type="match status" value="1"/>
</dbReference>
<keyword evidence="12 15" id="KW-0503">Monooxygenase</keyword>
<dbReference type="SUPFAM" id="SSF51206">
    <property type="entry name" value="cAMP-binding domain-like"/>
    <property type="match status" value="1"/>
</dbReference>
<dbReference type="GO" id="GO:0042391">
    <property type="term" value="P:regulation of membrane potential"/>
    <property type="evidence" value="ECO:0007669"/>
    <property type="project" value="TreeGrafter"/>
</dbReference>
<feature type="binding site" evidence="15">
    <location>
        <position position="887"/>
    </location>
    <ligand>
        <name>Fe cation</name>
        <dbReference type="ChEBI" id="CHEBI:24875"/>
        <label>2</label>
    </ligand>
</feature>
<dbReference type="GO" id="GO:0005886">
    <property type="term" value="C:plasma membrane"/>
    <property type="evidence" value="ECO:0007669"/>
    <property type="project" value="UniProtKB-SubCell"/>
</dbReference>
<comment type="pathway">
    <text evidence="3 15">Protein modification; eIF5A hypusination.</text>
</comment>
<dbReference type="InterPro" id="IPR004155">
    <property type="entry name" value="PBS_lyase_HEAT"/>
</dbReference>
<dbReference type="Gene3D" id="2.60.120.10">
    <property type="entry name" value="Jelly Rolls"/>
    <property type="match status" value="1"/>
</dbReference>
<comment type="function">
    <text evidence="15">Catalyzes the hydroxylation of the N(6)-(4-aminobutyl)-L-lysine intermediate to form hypusine, an essential post-translational modification only found in mature eIF-5A factor.</text>
</comment>
<feature type="binding site" evidence="15">
    <location>
        <position position="708"/>
    </location>
    <ligand>
        <name>Fe cation</name>
        <dbReference type="ChEBI" id="CHEBI:24875"/>
        <label>1</label>
    </ligand>
</feature>
<comment type="subcellular location">
    <subcellularLocation>
        <location evidence="2">Cell membrane</location>
        <topology evidence="2">Multi-pass membrane protein</topology>
    </subcellularLocation>
</comment>
<dbReference type="InterPro" id="IPR027517">
    <property type="entry name" value="Deoxyhypusine_hydroxylase"/>
</dbReference>
<organism evidence="20 21">
    <name type="scientific">Paragonimus westermani</name>
    <dbReference type="NCBI Taxonomy" id="34504"/>
    <lineage>
        <taxon>Eukaryota</taxon>
        <taxon>Metazoa</taxon>
        <taxon>Spiralia</taxon>
        <taxon>Lophotrochozoa</taxon>
        <taxon>Platyhelminthes</taxon>
        <taxon>Trematoda</taxon>
        <taxon>Digenea</taxon>
        <taxon>Plagiorchiida</taxon>
        <taxon>Troglotremata</taxon>
        <taxon>Troglotrematidae</taxon>
        <taxon>Paragonimus</taxon>
    </lineage>
</organism>
<keyword evidence="8" id="KW-0406">Ion transport</keyword>
<evidence type="ECO:0000256" key="14">
    <source>
        <dbReference type="ARBA" id="ARBA00023303"/>
    </source>
</evidence>
<feature type="binding site" evidence="15">
    <location>
        <position position="675"/>
    </location>
    <ligand>
        <name>Fe cation</name>
        <dbReference type="ChEBI" id="CHEBI:24875"/>
        <label>1</label>
    </ligand>
</feature>
<keyword evidence="6 15" id="KW-0479">Metal-binding</keyword>
<dbReference type="SUPFAM" id="SSF48371">
    <property type="entry name" value="ARM repeat"/>
    <property type="match status" value="1"/>
</dbReference>
<evidence type="ECO:0000256" key="12">
    <source>
        <dbReference type="ARBA" id="ARBA00023033"/>
    </source>
</evidence>
<dbReference type="PRINTS" id="PR01463">
    <property type="entry name" value="EAGCHANLFMLY"/>
</dbReference>
<comment type="similarity">
    <text evidence="15">Belongs to the deoxyhypusine hydroxylase family.</text>
</comment>
<proteinExistence type="inferred from homology"/>
<sequence>MRKLDRYSEYGASILLLLTALFALIAHWLACIWYAIGNAEHQYREPKIGWLNTLAQQTEQHYTDDPQSGPNLPTKYITALYFTFSSLTSIGFGNVSPNTNAEKVFSIIVMLVGSLMYASIFGNVGALIQRLYSGTARYHAQMLRIKEFIRFHQIPSPLRQRLEEYSTQVWEHTNGIDMTMVQYSFPESLQSDICLYVYRDFLGGSPAFKSLSDGCLRNISLRIRATHMPPSDTLIHTGDLLTSVYYVVKGSLEVVTTDDLILGVLNPGDFFGGLPTLVVQYTSTGLVHCPHDFPGDSCLHSPTTYLPPVGSPPSIAAIATAPPPKSRFAVRALTYADVQFIDRHDLTDLCHVYPELSARLLERFELTIPLVSGSNLNTQPPRSASVWFNCKSNLDAFLASSATWNPVSPDVLRSLVPLVSRRSTRADRTKECLNPNKPTWELERLQRLFDHGALCMASTDDPPVSVTPKNPSQTNFHLNSVDRTRSSTGLNPLLTPNTVNTVSSSNNNSRIPPSTKNPQQSPKERRLRRLFARSRSPASEVLTHPASEVFTHPTSLPTSVENCFSADECITVNHDLAFVSDADPQTVRCLLARFARVENLMDLQQVATSKRPVPEAELRAWGACLLDPKSTLVERSRALWGLRHAMEPLAVELIAAFLCDVVQPSSVANALLQHEAAYCLGQRGNAEAVPYLVRVVRDSRHPPIVRHEAAEALAALCEFPGVDVELVESLLAEFACCNVVELAETCQIGLGRLTWLRQQAGRQPRYEIAKQVFPDTVDPAPGLELSSSVDGVTLRDIMMDPAKSLFTRYRALFSLRDSILEARLNPSSGTASADALAALLAQGLKAPGSALLRHEVAFVLGQLGMKVTVPDLADCLQSTSEHAMVRHEAAEALGAVIGQIEAEDELCKSEESITFALAARCVLKQFLIDGEPLVRESCVLALDIADYVSSNDQFQYAAVPS</sequence>
<dbReference type="GO" id="GO:0046872">
    <property type="term" value="F:metal ion binding"/>
    <property type="evidence" value="ECO:0007669"/>
    <property type="project" value="UniProtKB-KW"/>
</dbReference>
<dbReference type="AlphaFoldDB" id="A0A5J4NUL4"/>
<evidence type="ECO:0000256" key="2">
    <source>
        <dbReference type="ARBA" id="ARBA00004651"/>
    </source>
</evidence>
<keyword evidence="21" id="KW-1185">Reference proteome</keyword>
<dbReference type="InterPro" id="IPR014710">
    <property type="entry name" value="RmlC-like_jellyroll"/>
</dbReference>
<dbReference type="InterPro" id="IPR000595">
    <property type="entry name" value="cNMP-bd_dom"/>
</dbReference>
<feature type="transmembrane region" description="Helical" evidence="18">
    <location>
        <begin position="107"/>
        <end position="128"/>
    </location>
</feature>
<evidence type="ECO:0000256" key="5">
    <source>
        <dbReference type="ARBA" id="ARBA00022538"/>
    </source>
</evidence>
<keyword evidence="11 15" id="KW-0408">Iron</keyword>
<dbReference type="CDD" id="cd00038">
    <property type="entry name" value="CAP_ED"/>
    <property type="match status" value="1"/>
</dbReference>
<feature type="binding site" evidence="15">
    <location>
        <position position="855"/>
    </location>
    <ligand>
        <name>Fe cation</name>
        <dbReference type="ChEBI" id="CHEBI:24875"/>
        <label>2</label>
    </ligand>
</feature>
<feature type="compositionally biased region" description="Polar residues" evidence="17">
    <location>
        <begin position="510"/>
        <end position="521"/>
    </location>
</feature>
<feature type="binding site" evidence="15">
    <location>
        <position position="674"/>
    </location>
    <ligand>
        <name>Fe cation</name>
        <dbReference type="ChEBI" id="CHEBI:24875"/>
        <label>1</label>
    </ligand>
</feature>
<feature type="region of interest" description="Disordered" evidence="17">
    <location>
        <begin position="460"/>
        <end position="525"/>
    </location>
</feature>
<dbReference type="Gene3D" id="1.10.1200.260">
    <property type="match status" value="1"/>
</dbReference>
<feature type="transmembrane region" description="Helical" evidence="18">
    <location>
        <begin position="12"/>
        <end position="36"/>
    </location>
</feature>
<keyword evidence="18" id="KW-0472">Membrane</keyword>
<dbReference type="InterPro" id="IPR018490">
    <property type="entry name" value="cNMP-bd_dom_sf"/>
</dbReference>
<feature type="domain" description="Cyclic nucleotide-binding" evidence="19">
    <location>
        <begin position="207"/>
        <end position="277"/>
    </location>
</feature>
<dbReference type="InterPro" id="IPR021133">
    <property type="entry name" value="HEAT_type_2"/>
</dbReference>
<keyword evidence="4" id="KW-1003">Cell membrane</keyword>
<evidence type="ECO:0000256" key="1">
    <source>
        <dbReference type="ARBA" id="ARBA00000068"/>
    </source>
</evidence>
<dbReference type="PANTHER" id="PTHR10217:SF548">
    <property type="entry name" value="GH12235P"/>
    <property type="match status" value="1"/>
</dbReference>
<keyword evidence="10 15" id="KW-0560">Oxidoreductase</keyword>
<dbReference type="Pfam" id="PF13646">
    <property type="entry name" value="HEAT_2"/>
    <property type="match status" value="2"/>
</dbReference>
<feature type="transmembrane region" description="Helical" evidence="18">
    <location>
        <begin position="76"/>
        <end position="95"/>
    </location>
</feature>
<evidence type="ECO:0000256" key="16">
    <source>
        <dbReference type="PROSITE-ProRule" id="PRU00103"/>
    </source>
</evidence>
<evidence type="ECO:0000256" key="8">
    <source>
        <dbReference type="ARBA" id="ARBA00022882"/>
    </source>
</evidence>
<comment type="caution">
    <text evidence="20">The sequence shown here is derived from an EMBL/GenBank/DDBJ whole genome shotgun (WGS) entry which is preliminary data.</text>
</comment>
<feature type="compositionally biased region" description="Low complexity" evidence="17">
    <location>
        <begin position="497"/>
        <end position="509"/>
    </location>
</feature>
<name>A0A5J4NUL4_9TREM</name>
<dbReference type="HAMAP" id="MF_03101">
    <property type="entry name" value="Deoxyhypusine_hydroxylase"/>
    <property type="match status" value="1"/>
</dbReference>
<evidence type="ECO:0000256" key="18">
    <source>
        <dbReference type="SAM" id="Phobius"/>
    </source>
</evidence>
<keyword evidence="18" id="KW-0812">Transmembrane</keyword>
<dbReference type="EC" id="1.14.99.29" evidence="15"/>
<keyword evidence="5" id="KW-0633">Potassium transport</keyword>
<dbReference type="SUPFAM" id="SSF81324">
    <property type="entry name" value="Voltage-gated potassium channels"/>
    <property type="match status" value="1"/>
</dbReference>
<feature type="compositionally biased region" description="Polar residues" evidence="17">
    <location>
        <begin position="486"/>
        <end position="496"/>
    </location>
</feature>
<protein>
    <recommendedName>
        <fullName evidence="15">Deoxyhypusine hydroxylase</fullName>
        <shortName evidence="15">DOHH</shortName>
        <ecNumber evidence="15">1.14.99.29</ecNumber>
    </recommendedName>
    <alternativeName>
        <fullName evidence="15">Deoxyhypusine dioxygenase</fullName>
    </alternativeName>
    <alternativeName>
        <fullName evidence="15">Deoxyhypusine monooxygenase</fullName>
    </alternativeName>
</protein>
<evidence type="ECO:0000256" key="6">
    <source>
        <dbReference type="ARBA" id="ARBA00022723"/>
    </source>
</evidence>
<dbReference type="Pfam" id="PF00027">
    <property type="entry name" value="cNMP_binding"/>
    <property type="match status" value="1"/>
</dbReference>
<dbReference type="FunFam" id="1.10.1200.260:FF:000001">
    <property type="entry name" value="Potassium voltage-gated channel subfamily H member 7"/>
    <property type="match status" value="1"/>
</dbReference>
<feature type="binding site" evidence="15">
    <location>
        <position position="888"/>
    </location>
    <ligand>
        <name>Fe cation</name>
        <dbReference type="ChEBI" id="CHEBI:24875"/>
        <label>2</label>
    </ligand>
</feature>
<evidence type="ECO:0000256" key="11">
    <source>
        <dbReference type="ARBA" id="ARBA00023004"/>
    </source>
</evidence>
<evidence type="ECO:0000256" key="9">
    <source>
        <dbReference type="ARBA" id="ARBA00022958"/>
    </source>
</evidence>
<dbReference type="InterPro" id="IPR013099">
    <property type="entry name" value="K_chnl_dom"/>
</dbReference>
<evidence type="ECO:0000256" key="17">
    <source>
        <dbReference type="SAM" id="MobiDB-lite"/>
    </source>
</evidence>
<dbReference type="PROSITE" id="PS50077">
    <property type="entry name" value="HEAT_REPEAT"/>
    <property type="match status" value="1"/>
</dbReference>
<keyword evidence="8" id="KW-0851">Voltage-gated channel</keyword>
<evidence type="ECO:0000259" key="19">
    <source>
        <dbReference type="PROSITE" id="PS50042"/>
    </source>
</evidence>
<comment type="cofactor">
    <cofactor evidence="15">
        <name>Fe(2+)</name>
        <dbReference type="ChEBI" id="CHEBI:29033"/>
    </cofactor>
    <text evidence="15">Binds 2 Fe(2+) ions per subunit.</text>
</comment>
<evidence type="ECO:0000256" key="4">
    <source>
        <dbReference type="ARBA" id="ARBA00022475"/>
    </source>
</evidence>
<dbReference type="PRINTS" id="PR01470">
    <property type="entry name" value="ERGCHANNEL"/>
</dbReference>
<keyword evidence="7" id="KW-0631">Potassium channel</keyword>
<feature type="binding site" evidence="15">
    <location>
        <position position="854"/>
    </location>
    <ligand>
        <name>Fe cation</name>
        <dbReference type="ChEBI" id="CHEBI:24875"/>
        <label>2</label>
    </ligand>
</feature>
<dbReference type="InterPro" id="IPR050818">
    <property type="entry name" value="KCNH_animal-type"/>
</dbReference>
<dbReference type="SMART" id="SM00100">
    <property type="entry name" value="cNMP"/>
    <property type="match status" value="1"/>
</dbReference>
<evidence type="ECO:0000313" key="20">
    <source>
        <dbReference type="EMBL" id="KAA3678808.1"/>
    </source>
</evidence>